<dbReference type="AlphaFoldDB" id="A0A1M5Y6F1"/>
<proteinExistence type="predicted"/>
<evidence type="ECO:0000313" key="1">
    <source>
        <dbReference type="EMBL" id="SHI07546.1"/>
    </source>
</evidence>
<keyword evidence="2" id="KW-1185">Reference proteome</keyword>
<dbReference type="RefSeq" id="WP_242950734.1">
    <property type="nucleotide sequence ID" value="NZ_FQXM01000059.1"/>
</dbReference>
<gene>
    <name evidence="1" type="ORF">SAMN02745207_04232</name>
</gene>
<protein>
    <submittedName>
        <fullName evidence="1">Uncharacterized protein</fullName>
    </submittedName>
</protein>
<dbReference type="EMBL" id="FQXM01000059">
    <property type="protein sequence ID" value="SHI07546.1"/>
    <property type="molecule type" value="Genomic_DNA"/>
</dbReference>
<dbReference type="Proteomes" id="UP000184447">
    <property type="component" value="Unassembled WGS sequence"/>
</dbReference>
<evidence type="ECO:0000313" key="2">
    <source>
        <dbReference type="Proteomes" id="UP000184447"/>
    </source>
</evidence>
<name>A0A1M5Y6F1_9CLOT</name>
<reference evidence="1 2" key="1">
    <citation type="submission" date="2016-11" db="EMBL/GenBank/DDBJ databases">
        <authorList>
            <person name="Jaros S."/>
            <person name="Januszkiewicz K."/>
            <person name="Wedrychowicz H."/>
        </authorList>
    </citation>
    <scope>NUCLEOTIDE SEQUENCE [LARGE SCALE GENOMIC DNA]</scope>
    <source>
        <strain evidence="1 2">DSM 8605</strain>
    </source>
</reference>
<organism evidence="1 2">
    <name type="scientific">Clostridium grantii DSM 8605</name>
    <dbReference type="NCBI Taxonomy" id="1121316"/>
    <lineage>
        <taxon>Bacteria</taxon>
        <taxon>Bacillati</taxon>
        <taxon>Bacillota</taxon>
        <taxon>Clostridia</taxon>
        <taxon>Eubacteriales</taxon>
        <taxon>Clostridiaceae</taxon>
        <taxon>Clostridium</taxon>
    </lineage>
</organism>
<sequence length="278" mass="32357">MNLPKRILYNDSLNIEIFSKMIGENWNISDEIFKNYILANISISMTKNSEMKKDINKLYDLDEINYYKAVKNSSCGNHVIITGGTLEQEIQGRKVLGLLLIAEQNYNLRNTMVNLLRKHYPIVFNAVKKHNKKELAIKYFQLDKITRKITGRLEAAVYFYFSIYRSVDAVDHGFIKSIINDLKSFEFYNPITRDISKELELHKSEIKEIKTLLKREYGKINSYKDILNINIKAITELSAILENFFIINKLDINLLFSESNYINIDDILLAYIKAGNTS</sequence>
<accession>A0A1M5Y6F1</accession>